<keyword evidence="4" id="KW-1185">Reference proteome</keyword>
<dbReference type="InterPro" id="IPR014710">
    <property type="entry name" value="RmlC-like_jellyroll"/>
</dbReference>
<evidence type="ECO:0000256" key="1">
    <source>
        <dbReference type="ARBA" id="ARBA00022833"/>
    </source>
</evidence>
<accession>A0A417Y0E9</accession>
<dbReference type="Gene3D" id="3.40.50.880">
    <property type="match status" value="1"/>
</dbReference>
<dbReference type="Pfam" id="PF02585">
    <property type="entry name" value="PIG-L"/>
    <property type="match status" value="1"/>
</dbReference>
<name>A0A417Y0E9_9ACTN</name>
<dbReference type="PANTHER" id="PTHR10217">
    <property type="entry name" value="VOLTAGE AND LIGAND GATED POTASSIUM CHANNEL"/>
    <property type="match status" value="1"/>
</dbReference>
<dbReference type="GO" id="GO:0005249">
    <property type="term" value="F:voltage-gated potassium channel activity"/>
    <property type="evidence" value="ECO:0007669"/>
    <property type="project" value="TreeGrafter"/>
</dbReference>
<dbReference type="CDD" id="cd00038">
    <property type="entry name" value="CAP_ED"/>
    <property type="match status" value="1"/>
</dbReference>
<feature type="domain" description="Cyclic nucleotide-binding" evidence="2">
    <location>
        <begin position="885"/>
        <end position="1005"/>
    </location>
</feature>
<dbReference type="Gene3D" id="2.60.120.10">
    <property type="entry name" value="Jelly Rolls"/>
    <property type="match status" value="1"/>
</dbReference>
<dbReference type="InterPro" id="IPR018490">
    <property type="entry name" value="cNMP-bd_dom_sf"/>
</dbReference>
<dbReference type="InterPro" id="IPR013783">
    <property type="entry name" value="Ig-like_fold"/>
</dbReference>
<dbReference type="Gene3D" id="2.60.40.10">
    <property type="entry name" value="Immunoglobulins"/>
    <property type="match status" value="1"/>
</dbReference>
<dbReference type="SUPFAM" id="SSF52317">
    <property type="entry name" value="Class I glutamine amidotransferase-like"/>
    <property type="match status" value="1"/>
</dbReference>
<dbReference type="Gene3D" id="3.40.50.10320">
    <property type="entry name" value="LmbE-like"/>
    <property type="match status" value="1"/>
</dbReference>
<dbReference type="InterPro" id="IPR029062">
    <property type="entry name" value="Class_I_gatase-like"/>
</dbReference>
<dbReference type="GO" id="GO:0005886">
    <property type="term" value="C:plasma membrane"/>
    <property type="evidence" value="ECO:0007669"/>
    <property type="project" value="TreeGrafter"/>
</dbReference>
<dbReference type="PROSITE" id="PS50042">
    <property type="entry name" value="CNMP_BINDING_3"/>
    <property type="match status" value="1"/>
</dbReference>
<protein>
    <recommendedName>
        <fullName evidence="2">Cyclic nucleotide-binding domain-containing protein</fullName>
    </recommendedName>
</protein>
<dbReference type="InterPro" id="IPR024078">
    <property type="entry name" value="LmbE-like_dom_sf"/>
</dbReference>
<evidence type="ECO:0000259" key="2">
    <source>
        <dbReference type="PROSITE" id="PS50042"/>
    </source>
</evidence>
<dbReference type="SUPFAM" id="SSF102588">
    <property type="entry name" value="LmbE-like"/>
    <property type="match status" value="1"/>
</dbReference>
<dbReference type="InterPro" id="IPR000595">
    <property type="entry name" value="cNMP-bd_dom"/>
</dbReference>
<dbReference type="SMART" id="SM00100">
    <property type="entry name" value="cNMP"/>
    <property type="match status" value="1"/>
</dbReference>
<dbReference type="Pfam" id="PF10633">
    <property type="entry name" value="NPCBM_assoc"/>
    <property type="match status" value="1"/>
</dbReference>
<dbReference type="GO" id="GO:0005975">
    <property type="term" value="P:carbohydrate metabolic process"/>
    <property type="evidence" value="ECO:0007669"/>
    <property type="project" value="UniProtKB-ARBA"/>
</dbReference>
<comment type="caution">
    <text evidence="3">The sequence shown here is derived from an EMBL/GenBank/DDBJ whole genome shotgun (WGS) entry which is preliminary data.</text>
</comment>
<sequence>MTESAHSGAGSRLVDRIKALKVAGAILHLGSHPDDEDGGMIAFASRHLGARTVYWSATRGEGGQNRRGPERGEGLGIIRTWESLDARSVDGGEVRYGPFYDFGFSKSGDDTLARWGRELVVAEIVRVIRMVQPQVIISRWSGGPTDGHGHHQAIGLVAREAFDAAGDPDQFPGLGLPPWRPAKLYRSVAGDWQPGEDGAFGVIVDEYERAGHLRVDTGMIDPVSGLTYQEQAHLAVNRHRSQGIGFVPEPGPYYFYYRLEHSAVEPSAGPESSFFDGCDPLLTGLATGPGPGDDDLRERLGRVVDLVDEASESFRPDRPSEAVPALLAALAVLRSARRDVASLPDDRVAAVDAALARKEQDFEDLIASCSRLRAECLVDRPRITPGRDIAVTVRVWNGDGKPVTVEEASLDVPPGWTVRPVDASPAGTTPTAAVPYEARYVVSIPAQEAPYPPYWLQEAREPYRYRWPAASPALTHPHNLPLVTAAIGVRCGDQLLTLRPAAINRSAFPGGSRELPLTVLPPLALAPRSRREILPVSDQDTALELDVTVRCVEDGGAAATLSIDAPAGWDVQPPVVDLSFAAGGETRGVRFRVAVPANTDPGGYRLGYDLTSDGRPCGFELNPIRLGEAGSAGVVDENTCLAEAHLVSPAVVDVDLIDATFVRTLRYGYLRGVDEQILPALARFDLDITELEDDQLEYGDLSRFDAIVVGPNAYHSRPALRQHAARVLEYVSQGGTLVVQYQAYGYDAPGLAPWPFTYHQPHDRVTDPRAPVTLVDPDHPVLHFPNRIGPDDFDGWVHDRGLYFFGEWDRRYVPVLASHDAGEDPRAGGLLTTVYGRGTYVYAGLSFFRQIPAGVPGAVRLFANVLGLAEVRVRERMSRLQGVDLFGFMTEPELYQAARIVSERWVDAGTFLARQGERGRHLFVLVDGSVEVLKQVDGKDDRLLHVAGPGEALGELTLLADVPRSASLRAATDAVVLVLRDDAFHEWLRLHPDLSRRVMQRLAEKIIAKDQDG</sequence>
<proteinExistence type="predicted"/>
<dbReference type="GO" id="GO:0042391">
    <property type="term" value="P:regulation of membrane potential"/>
    <property type="evidence" value="ECO:0007669"/>
    <property type="project" value="TreeGrafter"/>
</dbReference>
<dbReference type="OrthoDB" id="180043at2"/>
<gene>
    <name evidence="3" type="ORF">D0Z08_15785</name>
</gene>
<evidence type="ECO:0000313" key="3">
    <source>
        <dbReference type="EMBL" id="RHW26103.1"/>
    </source>
</evidence>
<dbReference type="InterPro" id="IPR003737">
    <property type="entry name" value="GlcNAc_PI_deacetylase-related"/>
</dbReference>
<dbReference type="PANTHER" id="PTHR10217:SF435">
    <property type="entry name" value="POTASSIUM VOLTAGE-GATED CHANNEL PROTEIN EAG"/>
    <property type="match status" value="1"/>
</dbReference>
<keyword evidence="1" id="KW-0862">Zinc</keyword>
<dbReference type="EMBL" id="QXGH01000019">
    <property type="protein sequence ID" value="RHW26103.1"/>
    <property type="molecule type" value="Genomic_DNA"/>
</dbReference>
<dbReference type="Pfam" id="PF00027">
    <property type="entry name" value="cNMP_binding"/>
    <property type="match status" value="1"/>
</dbReference>
<dbReference type="InterPro" id="IPR018905">
    <property type="entry name" value="A-galactase_NEW3"/>
</dbReference>
<dbReference type="SUPFAM" id="SSF51206">
    <property type="entry name" value="cAMP-binding domain-like"/>
    <property type="match status" value="1"/>
</dbReference>
<dbReference type="Proteomes" id="UP000283644">
    <property type="component" value="Unassembled WGS sequence"/>
</dbReference>
<dbReference type="AlphaFoldDB" id="A0A417Y0E9"/>
<dbReference type="InterPro" id="IPR050818">
    <property type="entry name" value="KCNH_animal-type"/>
</dbReference>
<reference evidence="3 4" key="1">
    <citation type="submission" date="2018-09" db="EMBL/GenBank/DDBJ databases">
        <title>Genome sequencing of Nocardioides immobilis CCTCC AB 2017083 for comparison to Nocardioides silvaticus.</title>
        <authorList>
            <person name="Li C."/>
            <person name="Wang G."/>
        </authorList>
    </citation>
    <scope>NUCLEOTIDE SEQUENCE [LARGE SCALE GENOMIC DNA]</scope>
    <source>
        <strain evidence="3 4">CCTCC AB 2017083</strain>
    </source>
</reference>
<dbReference type="GO" id="GO:0016137">
    <property type="term" value="P:glycoside metabolic process"/>
    <property type="evidence" value="ECO:0007669"/>
    <property type="project" value="UniProtKB-ARBA"/>
</dbReference>
<evidence type="ECO:0000313" key="4">
    <source>
        <dbReference type="Proteomes" id="UP000283644"/>
    </source>
</evidence>
<organism evidence="3 4">
    <name type="scientific">Nocardioides immobilis</name>
    <dbReference type="NCBI Taxonomy" id="2049295"/>
    <lineage>
        <taxon>Bacteria</taxon>
        <taxon>Bacillati</taxon>
        <taxon>Actinomycetota</taxon>
        <taxon>Actinomycetes</taxon>
        <taxon>Propionibacteriales</taxon>
        <taxon>Nocardioidaceae</taxon>
        <taxon>Nocardioides</taxon>
    </lineage>
</organism>
<dbReference type="RefSeq" id="WP_118926209.1">
    <property type="nucleotide sequence ID" value="NZ_QXGH01000019.1"/>
</dbReference>